<dbReference type="InterPro" id="IPR038488">
    <property type="entry name" value="Integrase_DNA-bd_sf"/>
</dbReference>
<reference evidence="2 3" key="1">
    <citation type="submission" date="2019-03" db="EMBL/GenBank/DDBJ databases">
        <title>Genomic Encyclopedia of Type Strains, Phase IV (KMG-IV): sequencing the most valuable type-strain genomes for metagenomic binning, comparative biology and taxonomic classification.</title>
        <authorList>
            <person name="Goeker M."/>
        </authorList>
    </citation>
    <scope>NUCLEOTIDE SEQUENCE [LARGE SCALE GENOMIC DNA]</scope>
    <source>
        <strain evidence="2 3">DSM 28403</strain>
    </source>
</reference>
<gene>
    <name evidence="2" type="ORF">EDC45_0411</name>
</gene>
<accession>A0A4R6VFV3</accession>
<feature type="domain" description="Integrase DNA-binding" evidence="1">
    <location>
        <begin position="3"/>
        <end position="75"/>
    </location>
</feature>
<dbReference type="EMBL" id="SNYQ01000001">
    <property type="protein sequence ID" value="TDQ59752.1"/>
    <property type="molecule type" value="Genomic_DNA"/>
</dbReference>
<dbReference type="InterPro" id="IPR025166">
    <property type="entry name" value="Integrase_DNA_bind_dom"/>
</dbReference>
<dbReference type="Gene3D" id="3.30.160.390">
    <property type="entry name" value="Integrase, DNA-binding domain"/>
    <property type="match status" value="1"/>
</dbReference>
<evidence type="ECO:0000313" key="3">
    <source>
        <dbReference type="Proteomes" id="UP000295657"/>
    </source>
</evidence>
<dbReference type="Proteomes" id="UP000295657">
    <property type="component" value="Unassembled WGS sequence"/>
</dbReference>
<evidence type="ECO:0000313" key="2">
    <source>
        <dbReference type="EMBL" id="TDQ59752.1"/>
    </source>
</evidence>
<name>A0A4R6VFV3_9PAST</name>
<comment type="caution">
    <text evidence="2">The sequence shown here is derived from an EMBL/GenBank/DDBJ whole genome shotgun (WGS) entry which is preliminary data.</text>
</comment>
<dbReference type="RefSeq" id="WP_243728752.1">
    <property type="nucleotide sequence ID" value="NZ_SNYQ01000001.1"/>
</dbReference>
<dbReference type="Pfam" id="PF13356">
    <property type="entry name" value="Arm-DNA-bind_3"/>
    <property type="match status" value="1"/>
</dbReference>
<protein>
    <recommendedName>
        <fullName evidence="1">Integrase DNA-binding domain-containing protein</fullName>
    </recommendedName>
</protein>
<keyword evidence="3" id="KW-1185">Reference proteome</keyword>
<evidence type="ECO:0000259" key="1">
    <source>
        <dbReference type="Pfam" id="PF13356"/>
    </source>
</evidence>
<dbReference type="AlphaFoldDB" id="A0A4R6VFV3"/>
<sequence>MPLTNTEIEKAKPKYKPYPLKDGGVLFLPIAITASNARQFNYLHPLSKQKFGIEAYPSISLVQAREKYKKYRTVLA</sequence>
<organism evidence="2 3">
    <name type="scientific">Mesocricetibacter intestinalis</name>
    <dbReference type="NCBI Taxonomy" id="1521930"/>
    <lineage>
        <taxon>Bacteria</taxon>
        <taxon>Pseudomonadati</taxon>
        <taxon>Pseudomonadota</taxon>
        <taxon>Gammaproteobacteria</taxon>
        <taxon>Pasteurellales</taxon>
        <taxon>Pasteurellaceae</taxon>
        <taxon>Mesocricetibacter</taxon>
    </lineage>
</organism>
<proteinExistence type="predicted"/>